<feature type="compositionally biased region" description="Basic and acidic residues" evidence="1">
    <location>
        <begin position="514"/>
        <end position="527"/>
    </location>
</feature>
<dbReference type="STRING" id="1245769.A0A0C7NAC5"/>
<dbReference type="PRINTS" id="PR02063">
    <property type="entry name" value="DNADAMAGECP1"/>
</dbReference>
<evidence type="ECO:0000313" key="3">
    <source>
        <dbReference type="Proteomes" id="UP000054304"/>
    </source>
</evidence>
<dbReference type="EMBL" id="LN736364">
    <property type="protein sequence ID" value="CEP62436.1"/>
    <property type="molecule type" value="Genomic_DNA"/>
</dbReference>
<dbReference type="GeneID" id="34685906"/>
<dbReference type="GO" id="GO:0000076">
    <property type="term" value="P:DNA replication checkpoint signaling"/>
    <property type="evidence" value="ECO:0007669"/>
    <property type="project" value="TreeGrafter"/>
</dbReference>
<keyword evidence="3" id="KW-1185">Reference proteome</keyword>
<dbReference type="InterPro" id="IPR007268">
    <property type="entry name" value="Rad9/Ddc1"/>
</dbReference>
<dbReference type="InterPro" id="IPR026217">
    <property type="entry name" value="Ddc1"/>
</dbReference>
<dbReference type="GO" id="GO:0051598">
    <property type="term" value="P:meiotic recombination checkpoint signaling"/>
    <property type="evidence" value="ECO:0007669"/>
    <property type="project" value="EnsemblFungi"/>
</dbReference>
<evidence type="ECO:0000256" key="1">
    <source>
        <dbReference type="SAM" id="MobiDB-lite"/>
    </source>
</evidence>
<dbReference type="RefSeq" id="XP_022628662.1">
    <property type="nucleotide sequence ID" value="XM_022772327.1"/>
</dbReference>
<feature type="region of interest" description="Disordered" evidence="1">
    <location>
        <begin position="514"/>
        <end position="548"/>
    </location>
</feature>
<feature type="compositionally biased region" description="Polar residues" evidence="1">
    <location>
        <begin position="397"/>
        <end position="418"/>
    </location>
</feature>
<dbReference type="GO" id="GO:0071479">
    <property type="term" value="P:cellular response to ionizing radiation"/>
    <property type="evidence" value="ECO:0007669"/>
    <property type="project" value="TreeGrafter"/>
</dbReference>
<dbReference type="AlphaFoldDB" id="A0A0C7NAC5"/>
<dbReference type="GO" id="GO:0030295">
    <property type="term" value="F:protein kinase activator activity"/>
    <property type="evidence" value="ECO:0007669"/>
    <property type="project" value="EnsemblFungi"/>
</dbReference>
<dbReference type="GO" id="GO:0031573">
    <property type="term" value="P:mitotic intra-S DNA damage checkpoint signaling"/>
    <property type="evidence" value="ECO:0007669"/>
    <property type="project" value="EnsemblFungi"/>
</dbReference>
<dbReference type="Pfam" id="PF04139">
    <property type="entry name" value="Rad9"/>
    <property type="match status" value="2"/>
</dbReference>
<organism evidence="2 3">
    <name type="scientific">Lachancea lanzarotensis</name>
    <dbReference type="NCBI Taxonomy" id="1245769"/>
    <lineage>
        <taxon>Eukaryota</taxon>
        <taxon>Fungi</taxon>
        <taxon>Dikarya</taxon>
        <taxon>Ascomycota</taxon>
        <taxon>Saccharomycotina</taxon>
        <taxon>Saccharomycetes</taxon>
        <taxon>Saccharomycetales</taxon>
        <taxon>Saccharomycetaceae</taxon>
        <taxon>Lachancea</taxon>
    </lineage>
</organism>
<feature type="compositionally biased region" description="Polar residues" evidence="1">
    <location>
        <begin position="485"/>
        <end position="497"/>
    </location>
</feature>
<dbReference type="PANTHER" id="PTHR15237:SF0">
    <property type="entry name" value="CELL CYCLE CHECKPOINT CONTROL PROTEIN"/>
    <property type="match status" value="1"/>
</dbReference>
<accession>A0A0C7NAC5</accession>
<protein>
    <submittedName>
        <fullName evidence="2">LALA0S05e05622g1_1</fullName>
    </submittedName>
</protein>
<dbReference type="OrthoDB" id="3992718at2759"/>
<dbReference type="GO" id="GO:0007095">
    <property type="term" value="P:mitotic G2 DNA damage checkpoint signaling"/>
    <property type="evidence" value="ECO:0007669"/>
    <property type="project" value="EnsemblFungi"/>
</dbReference>
<feature type="compositionally biased region" description="Basic and acidic residues" evidence="1">
    <location>
        <begin position="448"/>
        <end position="463"/>
    </location>
</feature>
<dbReference type="SUPFAM" id="SSF55979">
    <property type="entry name" value="DNA clamp"/>
    <property type="match status" value="1"/>
</dbReference>
<sequence>MIFNSCISNAHNHTIWRKVLQNLSTLHEDIKCSITQREFIVSSMNSTDTAMSQARFKRSFFESYDFRPQETVFGEDGLQQVQDQQLEVHQLYSFKINGKVLGVLFRKPENDNIKTLELAIHNGATCPESLANRFQITIHTESLMVKEYVPNIVPIKYDPIVINLRYKWRFLDVYGGSCEDQEEQLDPRLLDMFKVFNRELTESYFNNDILSNTKKSSGTLTPEDEINYLCCNLQLLKNFIDSCHTSATEEVKVDVSISKLGLTAFTKAIYSKNNDVLRNAIRATNIVSTNDLEHYCLFTTTGDESSKSRPLAKTISFGMKDFRNFVNMAAFWKGNQNVNIWFCRPGDPIFMELVKDDLELDLVQVTESSDSVPNAGTKVNVTRTSPLRESAVKATSPRKSPLQNKSPFKFNSTESTHSPLKPKSLFTNDDDENQGQRMWNNPIRGKRRLEDDNLEDHSRKQFDQEQNSGTVAHRTRTTIEWGTGDSESAANTTSTPLLDQRDLLKEEKRKFLRDLKAQRQKDQRNAQDEAEENQLGPTQIDRPKGLFD</sequence>
<dbReference type="HOGENOM" id="CLU_490204_0_0_1"/>
<gene>
    <name evidence="2" type="ORF">LALA0_S05e05622g</name>
</gene>
<evidence type="ECO:0000313" key="2">
    <source>
        <dbReference type="EMBL" id="CEP62436.1"/>
    </source>
</evidence>
<feature type="region of interest" description="Disordered" evidence="1">
    <location>
        <begin position="369"/>
        <end position="498"/>
    </location>
</feature>
<feature type="compositionally biased region" description="Polar residues" evidence="1">
    <location>
        <begin position="369"/>
        <end position="387"/>
    </location>
</feature>
<dbReference type="GO" id="GO:0000725">
    <property type="term" value="P:recombinational repair"/>
    <property type="evidence" value="ECO:0007669"/>
    <property type="project" value="EnsemblFungi"/>
</dbReference>
<reference evidence="2 3" key="1">
    <citation type="submission" date="2014-12" db="EMBL/GenBank/DDBJ databases">
        <authorList>
            <person name="Neuveglise Cecile"/>
        </authorList>
    </citation>
    <scope>NUCLEOTIDE SEQUENCE [LARGE SCALE GENOMIC DNA]</scope>
    <source>
        <strain evidence="2 3">CBS 12615</strain>
    </source>
</reference>
<dbReference type="Proteomes" id="UP000054304">
    <property type="component" value="Unassembled WGS sequence"/>
</dbReference>
<dbReference type="PANTHER" id="PTHR15237">
    <property type="entry name" value="DNA REPAIR PROTEIN RAD9"/>
    <property type="match status" value="1"/>
</dbReference>
<proteinExistence type="predicted"/>
<name>A0A0C7NAC5_9SACH</name>
<dbReference type="GO" id="GO:0030896">
    <property type="term" value="C:checkpoint clamp complex"/>
    <property type="evidence" value="ECO:0007669"/>
    <property type="project" value="EnsemblFungi"/>
</dbReference>
<dbReference type="Gene3D" id="3.70.10.10">
    <property type="match status" value="2"/>
</dbReference>
<dbReference type="GO" id="GO:0031571">
    <property type="term" value="P:mitotic G1 DNA damage checkpoint signaling"/>
    <property type="evidence" value="ECO:0007669"/>
    <property type="project" value="EnsemblFungi"/>
</dbReference>
<dbReference type="InterPro" id="IPR046938">
    <property type="entry name" value="DNA_clamp_sf"/>
</dbReference>